<proteinExistence type="predicted"/>
<dbReference type="RefSeq" id="WP_309970558.1">
    <property type="nucleotide sequence ID" value="NZ_JAVDWH010000001.1"/>
</dbReference>
<evidence type="ECO:0000313" key="3">
    <source>
        <dbReference type="Proteomes" id="UP001257739"/>
    </source>
</evidence>
<keyword evidence="1" id="KW-1133">Transmembrane helix</keyword>
<accession>A0ABU1UQ13</accession>
<feature type="transmembrane region" description="Helical" evidence="1">
    <location>
        <begin position="54"/>
        <end position="72"/>
    </location>
</feature>
<keyword evidence="1" id="KW-0812">Transmembrane</keyword>
<protein>
    <submittedName>
        <fullName evidence="2">Uncharacterized protein</fullName>
    </submittedName>
</protein>
<evidence type="ECO:0000313" key="2">
    <source>
        <dbReference type="EMBL" id="MDR7087259.1"/>
    </source>
</evidence>
<dbReference type="EMBL" id="JAVDWH010000001">
    <property type="protein sequence ID" value="MDR7087259.1"/>
    <property type="molecule type" value="Genomic_DNA"/>
</dbReference>
<reference evidence="2 3" key="1">
    <citation type="submission" date="2023-07" db="EMBL/GenBank/DDBJ databases">
        <title>Sorghum-associated microbial communities from plants grown in Nebraska, USA.</title>
        <authorList>
            <person name="Schachtman D."/>
        </authorList>
    </citation>
    <scope>NUCLEOTIDE SEQUENCE [LARGE SCALE GENOMIC DNA]</scope>
    <source>
        <strain evidence="2 3">BE248</strain>
    </source>
</reference>
<sequence length="101" mass="10816">MTIETRDRAAELIALRKVQRRVAAIGFFAVAVHGIIGLAVVGHIVDGQGRQGDAILLTVMSGVLALITYGIVRTILQRGLWSPIWILIAITPTVFAATQLA</sequence>
<feature type="transmembrane region" description="Helical" evidence="1">
    <location>
        <begin position="21"/>
        <end position="42"/>
    </location>
</feature>
<feature type="transmembrane region" description="Helical" evidence="1">
    <location>
        <begin position="79"/>
        <end position="98"/>
    </location>
</feature>
<organism evidence="2 3">
    <name type="scientific">Aeromicrobium panaciterrae</name>
    <dbReference type="NCBI Taxonomy" id="363861"/>
    <lineage>
        <taxon>Bacteria</taxon>
        <taxon>Bacillati</taxon>
        <taxon>Actinomycetota</taxon>
        <taxon>Actinomycetes</taxon>
        <taxon>Propionibacteriales</taxon>
        <taxon>Nocardioidaceae</taxon>
        <taxon>Aeromicrobium</taxon>
    </lineage>
</organism>
<comment type="caution">
    <text evidence="2">The sequence shown here is derived from an EMBL/GenBank/DDBJ whole genome shotgun (WGS) entry which is preliminary data.</text>
</comment>
<keyword evidence="3" id="KW-1185">Reference proteome</keyword>
<evidence type="ECO:0000256" key="1">
    <source>
        <dbReference type="SAM" id="Phobius"/>
    </source>
</evidence>
<dbReference type="Proteomes" id="UP001257739">
    <property type="component" value="Unassembled WGS sequence"/>
</dbReference>
<name>A0ABU1UQ13_9ACTN</name>
<gene>
    <name evidence="2" type="ORF">J2X11_002098</name>
</gene>
<keyword evidence="1" id="KW-0472">Membrane</keyword>